<organism evidence="1 2">
    <name type="scientific">Colletotrichum paranaense</name>
    <dbReference type="NCBI Taxonomy" id="1914294"/>
    <lineage>
        <taxon>Eukaryota</taxon>
        <taxon>Fungi</taxon>
        <taxon>Dikarya</taxon>
        <taxon>Ascomycota</taxon>
        <taxon>Pezizomycotina</taxon>
        <taxon>Sordariomycetes</taxon>
        <taxon>Hypocreomycetidae</taxon>
        <taxon>Glomerellales</taxon>
        <taxon>Glomerellaceae</taxon>
        <taxon>Colletotrichum</taxon>
        <taxon>Colletotrichum acutatum species complex</taxon>
    </lineage>
</organism>
<name>A0ABQ9T574_9PEZI</name>
<evidence type="ECO:0000313" key="1">
    <source>
        <dbReference type="EMBL" id="KAK1546942.1"/>
    </source>
</evidence>
<evidence type="ECO:0000313" key="2">
    <source>
        <dbReference type="Proteomes" id="UP001241169"/>
    </source>
</evidence>
<proteinExistence type="predicted"/>
<dbReference type="GeneID" id="85369098"/>
<accession>A0ABQ9T574</accession>
<protein>
    <submittedName>
        <fullName evidence="1">Uncharacterized protein</fullName>
    </submittedName>
</protein>
<sequence length="35" mass="4242">GLKDEVKNEIFKLDLLKEFLTYIELAIRIDTRLYK</sequence>
<reference evidence="1 2" key="1">
    <citation type="submission" date="2016-10" db="EMBL/GenBank/DDBJ databases">
        <title>The genome sequence of Colletotrichum fioriniae PJ7.</title>
        <authorList>
            <person name="Baroncelli R."/>
        </authorList>
    </citation>
    <scope>NUCLEOTIDE SEQUENCE [LARGE SCALE GENOMIC DNA]</scope>
    <source>
        <strain evidence="1 2">IMI 384185</strain>
    </source>
</reference>
<dbReference type="Proteomes" id="UP001241169">
    <property type="component" value="Unassembled WGS sequence"/>
</dbReference>
<dbReference type="RefSeq" id="XP_060356056.1">
    <property type="nucleotide sequence ID" value="XM_060485199.1"/>
</dbReference>
<dbReference type="EMBL" id="MOPA01000001">
    <property type="protein sequence ID" value="KAK1546942.1"/>
    <property type="molecule type" value="Genomic_DNA"/>
</dbReference>
<feature type="non-terminal residue" evidence="1">
    <location>
        <position position="1"/>
    </location>
</feature>
<comment type="caution">
    <text evidence="1">The sequence shown here is derived from an EMBL/GenBank/DDBJ whole genome shotgun (WGS) entry which is preliminary data.</text>
</comment>
<keyword evidence="2" id="KW-1185">Reference proteome</keyword>
<gene>
    <name evidence="1" type="ORF">CPAR01_00909</name>
</gene>